<gene>
    <name evidence="1" type="ORF">CDL15_Pgr001037</name>
</gene>
<name>A0A218X0P3_PUNGR</name>
<accession>A0A218X0P3</accession>
<comment type="caution">
    <text evidence="1">The sequence shown here is derived from an EMBL/GenBank/DDBJ whole genome shotgun (WGS) entry which is preliminary data.</text>
</comment>
<evidence type="ECO:0000313" key="2">
    <source>
        <dbReference type="Proteomes" id="UP000197138"/>
    </source>
</evidence>
<evidence type="ECO:0000313" key="1">
    <source>
        <dbReference type="EMBL" id="OWM78316.1"/>
    </source>
</evidence>
<protein>
    <submittedName>
        <fullName evidence="1">Uncharacterized protein</fullName>
    </submittedName>
</protein>
<dbReference type="Proteomes" id="UP000197138">
    <property type="component" value="Unassembled WGS sequence"/>
</dbReference>
<dbReference type="EMBL" id="MTKT01002497">
    <property type="protein sequence ID" value="OWM78316.1"/>
    <property type="molecule type" value="Genomic_DNA"/>
</dbReference>
<organism evidence="1 2">
    <name type="scientific">Punica granatum</name>
    <name type="common">Pomegranate</name>
    <dbReference type="NCBI Taxonomy" id="22663"/>
    <lineage>
        <taxon>Eukaryota</taxon>
        <taxon>Viridiplantae</taxon>
        <taxon>Streptophyta</taxon>
        <taxon>Embryophyta</taxon>
        <taxon>Tracheophyta</taxon>
        <taxon>Spermatophyta</taxon>
        <taxon>Magnoliopsida</taxon>
        <taxon>eudicotyledons</taxon>
        <taxon>Gunneridae</taxon>
        <taxon>Pentapetalae</taxon>
        <taxon>rosids</taxon>
        <taxon>malvids</taxon>
        <taxon>Myrtales</taxon>
        <taxon>Lythraceae</taxon>
        <taxon>Punica</taxon>
    </lineage>
</organism>
<sequence length="66" mass="7319">MDPVKKERVERRLCTVDRPSNCDHLFTGGVWVMGDPSDVMARLGKVVGGNGKRRRLDAPGGVLRTR</sequence>
<dbReference type="AlphaFoldDB" id="A0A218X0P3"/>
<reference evidence="2" key="1">
    <citation type="journal article" date="2017" name="Plant J.">
        <title>The pomegranate (Punica granatum L.) genome and the genomics of punicalagin biosynthesis.</title>
        <authorList>
            <person name="Qin G."/>
            <person name="Xu C."/>
            <person name="Ming R."/>
            <person name="Tang H."/>
            <person name="Guyot R."/>
            <person name="Kramer E.M."/>
            <person name="Hu Y."/>
            <person name="Yi X."/>
            <person name="Qi Y."/>
            <person name="Xu X."/>
            <person name="Gao Z."/>
            <person name="Pan H."/>
            <person name="Jian J."/>
            <person name="Tian Y."/>
            <person name="Yue Z."/>
            <person name="Xu Y."/>
        </authorList>
    </citation>
    <scope>NUCLEOTIDE SEQUENCE [LARGE SCALE GENOMIC DNA]</scope>
    <source>
        <strain evidence="2">cv. Dabenzi</strain>
    </source>
</reference>
<proteinExistence type="predicted"/>